<gene>
    <name evidence="5" type="ORF">S12H4_46830</name>
</gene>
<dbReference type="GO" id="GO:0003911">
    <property type="term" value="F:DNA ligase (NAD+) activity"/>
    <property type="evidence" value="ECO:0007669"/>
    <property type="project" value="InterPro"/>
</dbReference>
<name>X1TK91_9ZZZZ</name>
<keyword evidence="3" id="KW-0520">NAD</keyword>
<comment type="caution">
    <text evidence="5">The sequence shown here is derived from an EMBL/GenBank/DDBJ whole genome shotgun (WGS) entry which is preliminary data.</text>
</comment>
<dbReference type="Gene3D" id="3.30.1490.70">
    <property type="match status" value="1"/>
</dbReference>
<dbReference type="Pfam" id="PF03120">
    <property type="entry name" value="OB_DNA_ligase"/>
    <property type="match status" value="1"/>
</dbReference>
<evidence type="ECO:0000256" key="3">
    <source>
        <dbReference type="ARBA" id="ARBA00023027"/>
    </source>
</evidence>
<keyword evidence="2" id="KW-0235">DNA replication</keyword>
<dbReference type="GO" id="GO:0006260">
    <property type="term" value="P:DNA replication"/>
    <property type="evidence" value="ECO:0007669"/>
    <property type="project" value="UniProtKB-KW"/>
</dbReference>
<dbReference type="SMART" id="SM00532">
    <property type="entry name" value="LIGANc"/>
    <property type="match status" value="1"/>
</dbReference>
<dbReference type="SUPFAM" id="SSF56091">
    <property type="entry name" value="DNA ligase/mRNA capping enzyme, catalytic domain"/>
    <property type="match status" value="1"/>
</dbReference>
<organism evidence="5">
    <name type="scientific">marine sediment metagenome</name>
    <dbReference type="NCBI Taxonomy" id="412755"/>
    <lineage>
        <taxon>unclassified sequences</taxon>
        <taxon>metagenomes</taxon>
        <taxon>ecological metagenomes</taxon>
    </lineage>
</organism>
<keyword evidence="1" id="KW-0436">Ligase</keyword>
<dbReference type="GO" id="GO:0006281">
    <property type="term" value="P:DNA repair"/>
    <property type="evidence" value="ECO:0007669"/>
    <property type="project" value="InterPro"/>
</dbReference>
<evidence type="ECO:0000259" key="4">
    <source>
        <dbReference type="SMART" id="SM00532"/>
    </source>
</evidence>
<dbReference type="Gene3D" id="2.40.50.140">
    <property type="entry name" value="Nucleic acid-binding proteins"/>
    <property type="match status" value="1"/>
</dbReference>
<dbReference type="InterPro" id="IPR013840">
    <property type="entry name" value="DNAligase_N"/>
</dbReference>
<protein>
    <recommendedName>
        <fullName evidence="4">NAD-dependent DNA ligase N-terminal domain-containing protein</fullName>
    </recommendedName>
</protein>
<dbReference type="InterPro" id="IPR012340">
    <property type="entry name" value="NA-bd_OB-fold"/>
</dbReference>
<dbReference type="InterPro" id="IPR004150">
    <property type="entry name" value="NAD_DNA_ligase_OB"/>
</dbReference>
<evidence type="ECO:0000256" key="1">
    <source>
        <dbReference type="ARBA" id="ARBA00022598"/>
    </source>
</evidence>
<evidence type="ECO:0000256" key="2">
    <source>
        <dbReference type="ARBA" id="ARBA00022705"/>
    </source>
</evidence>
<feature type="domain" description="NAD-dependent DNA ligase N-terminal" evidence="4">
    <location>
        <begin position="2"/>
        <end position="148"/>
    </location>
</feature>
<sequence>MPTKVFDSVKEVIKYREIIMDQLRDTLEYDIDGLVIKGTEIDLEDMKRERPMKQIAFKFIAEEIETTLKEVEWSISGHIYTPVAIVEPVRLMGSTVQRASLANPNLIKELGIRIGSEVMISKRGDIIPKIERVLSTPPDAQKIMINASTM</sequence>
<accession>X1TK91</accession>
<dbReference type="AlphaFoldDB" id="X1TK91"/>
<proteinExistence type="predicted"/>
<dbReference type="SUPFAM" id="SSF50249">
    <property type="entry name" value="Nucleic acid-binding proteins"/>
    <property type="match status" value="1"/>
</dbReference>
<evidence type="ECO:0000313" key="5">
    <source>
        <dbReference type="EMBL" id="GAJ05694.1"/>
    </source>
</evidence>
<dbReference type="EMBL" id="BARW01029095">
    <property type="protein sequence ID" value="GAJ05694.1"/>
    <property type="molecule type" value="Genomic_DNA"/>
</dbReference>
<reference evidence="5" key="1">
    <citation type="journal article" date="2014" name="Front. Microbiol.">
        <title>High frequency of phylogenetically diverse reductive dehalogenase-homologous genes in deep subseafloor sedimentary metagenomes.</title>
        <authorList>
            <person name="Kawai M."/>
            <person name="Futagami T."/>
            <person name="Toyoda A."/>
            <person name="Takaki Y."/>
            <person name="Nishi S."/>
            <person name="Hori S."/>
            <person name="Arai W."/>
            <person name="Tsubouchi T."/>
            <person name="Morono Y."/>
            <person name="Uchiyama I."/>
            <person name="Ito T."/>
            <person name="Fujiyama A."/>
            <person name="Inagaki F."/>
            <person name="Takami H."/>
        </authorList>
    </citation>
    <scope>NUCLEOTIDE SEQUENCE</scope>
    <source>
        <strain evidence="5">Expedition CK06-06</strain>
    </source>
</reference>